<accession>A0AAV1IT73</accession>
<dbReference type="Proteomes" id="UP001497472">
    <property type="component" value="Unassembled WGS sequence"/>
</dbReference>
<dbReference type="InterPro" id="IPR048343">
    <property type="entry name" value="ZW10_C"/>
</dbReference>
<evidence type="ECO:0000313" key="5">
    <source>
        <dbReference type="Proteomes" id="UP001497472"/>
    </source>
</evidence>
<evidence type="ECO:0000259" key="3">
    <source>
        <dbReference type="Pfam" id="PF22766"/>
    </source>
</evidence>
<dbReference type="GO" id="GO:0007094">
    <property type="term" value="P:mitotic spindle assembly checkpoint signaling"/>
    <property type="evidence" value="ECO:0007669"/>
    <property type="project" value="TreeGrafter"/>
</dbReference>
<dbReference type="AlphaFoldDB" id="A0AAV1IT73"/>
<proteinExistence type="predicted"/>
<organism evidence="4 5">
    <name type="scientific">Leptosia nina</name>
    <dbReference type="NCBI Taxonomy" id="320188"/>
    <lineage>
        <taxon>Eukaryota</taxon>
        <taxon>Metazoa</taxon>
        <taxon>Ecdysozoa</taxon>
        <taxon>Arthropoda</taxon>
        <taxon>Hexapoda</taxon>
        <taxon>Insecta</taxon>
        <taxon>Pterygota</taxon>
        <taxon>Neoptera</taxon>
        <taxon>Endopterygota</taxon>
        <taxon>Lepidoptera</taxon>
        <taxon>Glossata</taxon>
        <taxon>Ditrysia</taxon>
        <taxon>Papilionoidea</taxon>
        <taxon>Pieridae</taxon>
        <taxon>Pierinae</taxon>
        <taxon>Leptosia</taxon>
    </lineage>
</organism>
<name>A0AAV1IT73_9NEOP</name>
<dbReference type="Pfam" id="PF20666">
    <property type="entry name" value="ZW10_C"/>
    <property type="match status" value="1"/>
</dbReference>
<reference evidence="4 5" key="1">
    <citation type="submission" date="2023-11" db="EMBL/GenBank/DDBJ databases">
        <authorList>
            <person name="Okamura Y."/>
        </authorList>
    </citation>
    <scope>NUCLEOTIDE SEQUENCE [LARGE SCALE GENOMIC DNA]</scope>
</reference>
<sequence>MTDTQDATKTPDKEVLDDEALEKLAVEELIREAVQGAARAEIVGPSGWVKAPQQKTNKRFLVNTLRNAIDLNENTKMEECNFKSIISSIIDVNEVDWTPNKKIPVVLKEIEKVKAELKTFLNNNDFDIAAVLKEGNELFTESQILVEQMEICKHEIEDVTMAEILKSIESHDLIAKELESVNFAYKIVSDIINCGKYVKEFEDRKEDQSFSRAVDTVYDLLMYVEKPSDGFDQLEIYSNAKITGQLILEGLVRELTVEWDRMVDYNSIIDKNNSTVITITVALNDNLSSIDILNALDKCKKLDERVTDFAQFLMNEVFIPFMREFCLTYSESDDVSIVKVSIEHKPNYKPTFDEVITNFRLFFHYLSEKLNVEFKRSTTIISLIGQQLCEQFSEMIVKEVFINTVPNNITDLQTYNMTTSVIQEFQQFLKCLHFFPEKCPSLLSYMNDIDFLFANKSSQYFLETARGIMLKDLSVSMSIGVEKIPDDGVKIKKTNNDDLMEALCTFDKSIPHSLFYFPRCMISKTTQELLDLVYGLMEQAVQCTDIVCRKHYNTARFIFELYDAVVPYHHENFLMTIPQYVALFHNNCMYLAHNLQTLGDKWINLMEGRQVDYAISFVDLVQKMRDLGYKYLAMQMQQQRKQILDNIRTSDINCMVGKDALSENAEAAIRQCLRQLQLLKNVWIGVFPANVFTRLMATLVNMFMDELIHRVCTVEDIPVEMATQLTDMYNLVVQKIPHLFHTPSDVEAHVKPWSKFKEVIFVLGASLRDLESHWNDGKGPLAILFSTEELRSLIKALFQNTQYRANFLLKIK</sequence>
<dbReference type="InterPro" id="IPR048344">
    <property type="entry name" value="Zw10_middle"/>
</dbReference>
<evidence type="ECO:0000259" key="2">
    <source>
        <dbReference type="Pfam" id="PF20666"/>
    </source>
</evidence>
<dbReference type="GO" id="GO:0005737">
    <property type="term" value="C:cytoplasm"/>
    <property type="evidence" value="ECO:0007669"/>
    <property type="project" value="GOC"/>
</dbReference>
<keyword evidence="5" id="KW-1185">Reference proteome</keyword>
<dbReference type="Pfam" id="PF20665">
    <property type="entry name" value="Zw10_middle"/>
    <property type="match status" value="1"/>
</dbReference>
<gene>
    <name evidence="4" type="ORF">LNINA_LOCUS394</name>
</gene>
<dbReference type="PANTHER" id="PTHR12205:SF0">
    <property type="entry name" value="CENTROMERE_KINETOCHORE PROTEIN ZW10 HOMOLOG"/>
    <property type="match status" value="1"/>
</dbReference>
<evidence type="ECO:0008006" key="6">
    <source>
        <dbReference type="Google" id="ProtNLM"/>
    </source>
</evidence>
<dbReference type="GO" id="GO:0006888">
    <property type="term" value="P:endoplasmic reticulum to Golgi vesicle-mediated transport"/>
    <property type="evidence" value="ECO:0007669"/>
    <property type="project" value="TreeGrafter"/>
</dbReference>
<dbReference type="PANTHER" id="PTHR12205">
    <property type="entry name" value="CENTROMERE/KINETOCHORE PROTEIN ZW10"/>
    <property type="match status" value="1"/>
</dbReference>
<dbReference type="Pfam" id="PF22766">
    <property type="entry name" value="ZW10_C2"/>
    <property type="match status" value="1"/>
</dbReference>
<evidence type="ECO:0000259" key="1">
    <source>
        <dbReference type="Pfam" id="PF20665"/>
    </source>
</evidence>
<dbReference type="InterPro" id="IPR046362">
    <property type="entry name" value="Zw10/DSL1_C_sf"/>
</dbReference>
<feature type="domain" description="Centromere/kinetochore protein zw10 C-terminal" evidence="2">
    <location>
        <begin position="515"/>
        <end position="644"/>
    </location>
</feature>
<dbReference type="GO" id="GO:1990423">
    <property type="term" value="C:RZZ complex"/>
    <property type="evidence" value="ECO:0007669"/>
    <property type="project" value="TreeGrafter"/>
</dbReference>
<dbReference type="Gene3D" id="1.10.357.150">
    <property type="match status" value="1"/>
</dbReference>
<feature type="domain" description="Centromere/kinetochore protein zw10 middle" evidence="1">
    <location>
        <begin position="258"/>
        <end position="469"/>
    </location>
</feature>
<dbReference type="InterPro" id="IPR055148">
    <property type="entry name" value="ZW10_C_2"/>
</dbReference>
<protein>
    <recommendedName>
        <fullName evidence="6">Centromere/kinetochore protein zw10 homolog</fullName>
    </recommendedName>
</protein>
<evidence type="ECO:0000313" key="4">
    <source>
        <dbReference type="EMBL" id="CAK1540333.1"/>
    </source>
</evidence>
<dbReference type="EMBL" id="CAVLEF010000001">
    <property type="protein sequence ID" value="CAK1540333.1"/>
    <property type="molecule type" value="Genomic_DNA"/>
</dbReference>
<comment type="caution">
    <text evidence="4">The sequence shown here is derived from an EMBL/GenBank/DDBJ whole genome shotgun (WGS) entry which is preliminary data.</text>
</comment>
<feature type="domain" description="ZW10 C-terminal helical" evidence="3">
    <location>
        <begin position="668"/>
        <end position="811"/>
    </location>
</feature>